<evidence type="ECO:0000313" key="4">
    <source>
        <dbReference type="Proteomes" id="UP000306918"/>
    </source>
</evidence>
<name>A0A4S8I170_9BACT</name>
<dbReference type="RefSeq" id="WP_136576275.1">
    <property type="nucleotide sequence ID" value="NZ_STFF01000001.1"/>
</dbReference>
<organism evidence="3 4">
    <name type="scientific">Niastella caeni</name>
    <dbReference type="NCBI Taxonomy" id="2569763"/>
    <lineage>
        <taxon>Bacteria</taxon>
        <taxon>Pseudomonadati</taxon>
        <taxon>Bacteroidota</taxon>
        <taxon>Chitinophagia</taxon>
        <taxon>Chitinophagales</taxon>
        <taxon>Chitinophagaceae</taxon>
        <taxon>Niastella</taxon>
    </lineage>
</organism>
<dbReference type="CDD" id="cd06445">
    <property type="entry name" value="ATase"/>
    <property type="match status" value="1"/>
</dbReference>
<dbReference type="GO" id="GO:0006281">
    <property type="term" value="P:DNA repair"/>
    <property type="evidence" value="ECO:0007669"/>
    <property type="project" value="InterPro"/>
</dbReference>
<dbReference type="PANTHER" id="PTHR42942">
    <property type="entry name" value="6-O-METHYLGUANINE DNA METHYLTRANSFERASE"/>
    <property type="match status" value="1"/>
</dbReference>
<dbReference type="PANTHER" id="PTHR42942:SF1">
    <property type="entry name" value="ALKYLTRANSFERASE-LIKE PROTEIN 1"/>
    <property type="match status" value="1"/>
</dbReference>
<dbReference type="OrthoDB" id="9132167at2"/>
<protein>
    <submittedName>
        <fullName evidence="3">MGMT family protein</fullName>
    </submittedName>
</protein>
<keyword evidence="4" id="KW-1185">Reference proteome</keyword>
<dbReference type="GO" id="GO:0003824">
    <property type="term" value="F:catalytic activity"/>
    <property type="evidence" value="ECO:0007669"/>
    <property type="project" value="InterPro"/>
</dbReference>
<evidence type="ECO:0000313" key="3">
    <source>
        <dbReference type="EMBL" id="THU41787.1"/>
    </source>
</evidence>
<keyword evidence="1" id="KW-0227">DNA damage</keyword>
<dbReference type="InterPro" id="IPR014048">
    <property type="entry name" value="MethylDNA_cys_MeTrfase_DNA-bd"/>
</dbReference>
<dbReference type="SUPFAM" id="SSF46767">
    <property type="entry name" value="Methylated DNA-protein cysteine methyltransferase, C-terminal domain"/>
    <property type="match status" value="1"/>
</dbReference>
<proteinExistence type="predicted"/>
<dbReference type="InterPro" id="IPR052520">
    <property type="entry name" value="ATL_DNA_repair"/>
</dbReference>
<dbReference type="InterPro" id="IPR036217">
    <property type="entry name" value="MethylDNA_cys_MeTrfase_DNAb"/>
</dbReference>
<gene>
    <name evidence="3" type="ORF">FAM09_06710</name>
</gene>
<feature type="domain" description="Methylated-DNA-[protein]-cysteine S-methyltransferase DNA binding" evidence="2">
    <location>
        <begin position="28"/>
        <end position="110"/>
    </location>
</feature>
<reference evidence="3 4" key="1">
    <citation type="submission" date="2019-04" db="EMBL/GenBank/DDBJ databases">
        <title>Niastella caeni sp. nov., isolated from activated sludge.</title>
        <authorList>
            <person name="Sheng M."/>
        </authorList>
    </citation>
    <scope>NUCLEOTIDE SEQUENCE [LARGE SCALE GENOMIC DNA]</scope>
    <source>
        <strain evidence="3 4">HX-2-15</strain>
    </source>
</reference>
<dbReference type="EMBL" id="STFF01000001">
    <property type="protein sequence ID" value="THU41787.1"/>
    <property type="molecule type" value="Genomic_DNA"/>
</dbReference>
<dbReference type="InterPro" id="IPR036388">
    <property type="entry name" value="WH-like_DNA-bd_sf"/>
</dbReference>
<comment type="caution">
    <text evidence="3">The sequence shown here is derived from an EMBL/GenBank/DDBJ whole genome shotgun (WGS) entry which is preliminary data.</text>
</comment>
<accession>A0A4S8I170</accession>
<evidence type="ECO:0000256" key="1">
    <source>
        <dbReference type="ARBA" id="ARBA00022763"/>
    </source>
</evidence>
<dbReference type="Proteomes" id="UP000306918">
    <property type="component" value="Unassembled WGS sequence"/>
</dbReference>
<dbReference type="Gene3D" id="1.10.10.10">
    <property type="entry name" value="Winged helix-like DNA-binding domain superfamily/Winged helix DNA-binding domain"/>
    <property type="match status" value="1"/>
</dbReference>
<dbReference type="AlphaFoldDB" id="A0A4S8I170"/>
<evidence type="ECO:0000259" key="2">
    <source>
        <dbReference type="Pfam" id="PF01035"/>
    </source>
</evidence>
<sequence>MAQRKKNSSAAREKLTTVNPSGKKDNSFFELVFDVARQIPKGRVTSYGAIAACLGTKLSARMVGWAMHAAGSAKPKVPAHRVVNRNGMLSGKHHFNPPSKMEELLKKEGIKVKKDTVVDFKTLFWDPATELTP</sequence>
<dbReference type="Pfam" id="PF01035">
    <property type="entry name" value="DNA_binding_1"/>
    <property type="match status" value="1"/>
</dbReference>